<dbReference type="AlphaFoldDB" id="A0A0C2J4Q5"/>
<dbReference type="OrthoDB" id="2104739at2759"/>
<evidence type="ECO:0000313" key="3">
    <source>
        <dbReference type="Proteomes" id="UP000031575"/>
    </source>
</evidence>
<dbReference type="Pfam" id="PF13391">
    <property type="entry name" value="HNH_2"/>
    <property type="match status" value="1"/>
</dbReference>
<feature type="domain" description="HNH nuclease" evidence="1">
    <location>
        <begin position="173"/>
        <end position="285"/>
    </location>
</feature>
<keyword evidence="3" id="KW-1185">Reference proteome</keyword>
<sequence>MAIGHQSSLEGIFDSPHPSVVFHDAASRRHAEELFSSLLDQLEVDGLGDGHGDGGGHGFRPVVMLRVMHQVSLSQLSKDLFLNYFFASIRVDMAVGMASTIDIKDVRSRAVEFAQFLNGSFFGPLKAAGKRTPQPTPASFSVPFLSSEQSLPGSESRVATLRRDCLIRDRHRCVITRQFDENEAFRRTKKHGYDAADDDGVRFADMPETDEFELLEVAHILPHSLMSMANDDDRSIARRNALAILEMLDTGVPHLFEGASMDRPTNAITLTSGYHSVFGSFRTFFEAMDGPLHTYRIQSVLQSRGRRPLQPITRTLFLSDTVDPPLPRLLAVHAAICRILHLSGAGAYWDHIFREAEDEMANADGSTSLGPLVTLRLGGWWDGKVV</sequence>
<dbReference type="GeneID" id="63679160"/>
<evidence type="ECO:0000313" key="2">
    <source>
        <dbReference type="EMBL" id="KIH94010.1"/>
    </source>
</evidence>
<accession>A0A0C2J4Q5</accession>
<dbReference type="HOGENOM" id="CLU_043858_1_1_1"/>
<protein>
    <recommendedName>
        <fullName evidence="1">HNH nuclease domain-containing protein</fullName>
    </recommendedName>
</protein>
<dbReference type="VEuPathDB" id="FungiDB:SPBR_05977"/>
<reference evidence="2 3" key="1">
    <citation type="journal article" date="2014" name="BMC Genomics">
        <title>Comparative genomics of the major fungal agents of human and animal Sporotrichosis: Sporothrix schenckii and Sporothrix brasiliensis.</title>
        <authorList>
            <person name="Teixeira M.M."/>
            <person name="de Almeida L.G."/>
            <person name="Kubitschek-Barreira P."/>
            <person name="Alves F.L."/>
            <person name="Kioshima E.S."/>
            <person name="Abadio A.K."/>
            <person name="Fernandes L."/>
            <person name="Derengowski L.S."/>
            <person name="Ferreira K.S."/>
            <person name="Souza R.C."/>
            <person name="Ruiz J.C."/>
            <person name="de Andrade N.C."/>
            <person name="Paes H.C."/>
            <person name="Nicola A.M."/>
            <person name="Albuquerque P."/>
            <person name="Gerber A.L."/>
            <person name="Martins V.P."/>
            <person name="Peconick L.D."/>
            <person name="Neto A.V."/>
            <person name="Chaucanez C.B."/>
            <person name="Silva P.A."/>
            <person name="Cunha O.L."/>
            <person name="de Oliveira F.F."/>
            <person name="dos Santos T.C."/>
            <person name="Barros A.L."/>
            <person name="Soares M.A."/>
            <person name="de Oliveira L.M."/>
            <person name="Marini M.M."/>
            <person name="Villalobos-Duno H."/>
            <person name="Cunha M.M."/>
            <person name="de Hoog S."/>
            <person name="da Silveira J.F."/>
            <person name="Henrissat B."/>
            <person name="Nino-Vega G.A."/>
            <person name="Cisalpino P.S."/>
            <person name="Mora-Montes H.M."/>
            <person name="Almeida S.R."/>
            <person name="Stajich J.E."/>
            <person name="Lopes-Bezerra L.M."/>
            <person name="Vasconcelos A.T."/>
            <person name="Felipe M.S."/>
        </authorList>
    </citation>
    <scope>NUCLEOTIDE SEQUENCE [LARGE SCALE GENOMIC DNA]</scope>
    <source>
        <strain evidence="2 3">5110</strain>
    </source>
</reference>
<comment type="caution">
    <text evidence="2">The sequence shown here is derived from an EMBL/GenBank/DDBJ whole genome shotgun (WGS) entry which is preliminary data.</text>
</comment>
<dbReference type="RefSeq" id="XP_040622020.1">
    <property type="nucleotide sequence ID" value="XM_040764239.1"/>
</dbReference>
<name>A0A0C2J4Q5_9PEZI</name>
<dbReference type="EMBL" id="AWTV01000004">
    <property type="protein sequence ID" value="KIH94010.1"/>
    <property type="molecule type" value="Genomic_DNA"/>
</dbReference>
<organism evidence="2 3">
    <name type="scientific">Sporothrix brasiliensis 5110</name>
    <dbReference type="NCBI Taxonomy" id="1398154"/>
    <lineage>
        <taxon>Eukaryota</taxon>
        <taxon>Fungi</taxon>
        <taxon>Dikarya</taxon>
        <taxon>Ascomycota</taxon>
        <taxon>Pezizomycotina</taxon>
        <taxon>Sordariomycetes</taxon>
        <taxon>Sordariomycetidae</taxon>
        <taxon>Ophiostomatales</taxon>
        <taxon>Ophiostomataceae</taxon>
        <taxon>Sporothrix</taxon>
    </lineage>
</organism>
<dbReference type="InterPro" id="IPR003615">
    <property type="entry name" value="HNH_nuc"/>
</dbReference>
<dbReference type="Proteomes" id="UP000031575">
    <property type="component" value="Unassembled WGS sequence"/>
</dbReference>
<evidence type="ECO:0000259" key="1">
    <source>
        <dbReference type="Pfam" id="PF13391"/>
    </source>
</evidence>
<gene>
    <name evidence="2" type="ORF">SPBR_05977</name>
</gene>
<proteinExistence type="predicted"/>